<sequence length="106" mass="12017">MSVLFKPSLYCLTYLPKLNEEAPVPSETIMMIFFLVGLFSEQSLLAQAWSWVYGMVTAVDGWMFNKNMATHSKVTKEKVLTAAIFYKLVSRVKGENWLPIEGSSDD</sequence>
<keyword evidence="2" id="KW-1185">Reference proteome</keyword>
<gene>
    <name evidence="1" type="ORF">Amon02_000585700</name>
</gene>
<proteinExistence type="predicted"/>
<organism evidence="1 2">
    <name type="scientific">Ambrosiozyma monospora</name>
    <name type="common">Yeast</name>
    <name type="synonym">Endomycopsis monosporus</name>
    <dbReference type="NCBI Taxonomy" id="43982"/>
    <lineage>
        <taxon>Eukaryota</taxon>
        <taxon>Fungi</taxon>
        <taxon>Dikarya</taxon>
        <taxon>Ascomycota</taxon>
        <taxon>Saccharomycotina</taxon>
        <taxon>Pichiomycetes</taxon>
        <taxon>Pichiales</taxon>
        <taxon>Pichiaceae</taxon>
        <taxon>Ambrosiozyma</taxon>
    </lineage>
</organism>
<name>A0ACB5T7U6_AMBMO</name>
<reference evidence="1" key="1">
    <citation type="submission" date="2023-04" db="EMBL/GenBank/DDBJ databases">
        <title>Ambrosiozyma monospora NBRC 10751.</title>
        <authorList>
            <person name="Ichikawa N."/>
            <person name="Sato H."/>
            <person name="Tonouchi N."/>
        </authorList>
    </citation>
    <scope>NUCLEOTIDE SEQUENCE</scope>
    <source>
        <strain evidence="1">NBRC 10751</strain>
    </source>
</reference>
<dbReference type="Proteomes" id="UP001165064">
    <property type="component" value="Unassembled WGS sequence"/>
</dbReference>
<protein>
    <submittedName>
        <fullName evidence="1">Unnamed protein product</fullName>
    </submittedName>
</protein>
<dbReference type="EMBL" id="BSXS01004417">
    <property type="protein sequence ID" value="GME82952.1"/>
    <property type="molecule type" value="Genomic_DNA"/>
</dbReference>
<comment type="caution">
    <text evidence="1">The sequence shown here is derived from an EMBL/GenBank/DDBJ whole genome shotgun (WGS) entry which is preliminary data.</text>
</comment>
<evidence type="ECO:0000313" key="2">
    <source>
        <dbReference type="Proteomes" id="UP001165064"/>
    </source>
</evidence>
<accession>A0ACB5T7U6</accession>
<evidence type="ECO:0000313" key="1">
    <source>
        <dbReference type="EMBL" id="GME82952.1"/>
    </source>
</evidence>